<dbReference type="OrthoDB" id="1430723at2759"/>
<comment type="caution">
    <text evidence="1">The sequence shown here is derived from an EMBL/GenBank/DDBJ whole genome shotgun (WGS) entry which is preliminary data.</text>
</comment>
<gene>
    <name evidence="1" type="ORF">G2W53_043614</name>
</gene>
<dbReference type="Proteomes" id="UP000634136">
    <property type="component" value="Unassembled WGS sequence"/>
</dbReference>
<keyword evidence="2" id="KW-1185">Reference proteome</keyword>
<evidence type="ECO:0000313" key="2">
    <source>
        <dbReference type="Proteomes" id="UP000634136"/>
    </source>
</evidence>
<proteinExistence type="predicted"/>
<accession>A0A834SI01</accession>
<name>A0A834SI01_9FABA</name>
<organism evidence="1 2">
    <name type="scientific">Senna tora</name>
    <dbReference type="NCBI Taxonomy" id="362788"/>
    <lineage>
        <taxon>Eukaryota</taxon>
        <taxon>Viridiplantae</taxon>
        <taxon>Streptophyta</taxon>
        <taxon>Embryophyta</taxon>
        <taxon>Tracheophyta</taxon>
        <taxon>Spermatophyta</taxon>
        <taxon>Magnoliopsida</taxon>
        <taxon>eudicotyledons</taxon>
        <taxon>Gunneridae</taxon>
        <taxon>Pentapetalae</taxon>
        <taxon>rosids</taxon>
        <taxon>fabids</taxon>
        <taxon>Fabales</taxon>
        <taxon>Fabaceae</taxon>
        <taxon>Caesalpinioideae</taxon>
        <taxon>Cassia clade</taxon>
        <taxon>Senna</taxon>
    </lineage>
</organism>
<reference evidence="1" key="1">
    <citation type="submission" date="2020-09" db="EMBL/GenBank/DDBJ databases">
        <title>Genome-Enabled Discovery of Anthraquinone Biosynthesis in Senna tora.</title>
        <authorList>
            <person name="Kang S.-H."/>
            <person name="Pandey R.P."/>
            <person name="Lee C.-M."/>
            <person name="Sim J.-S."/>
            <person name="Jeong J.-T."/>
            <person name="Choi B.-S."/>
            <person name="Jung M."/>
            <person name="Ginzburg D."/>
            <person name="Zhao K."/>
            <person name="Won S.Y."/>
            <person name="Oh T.-J."/>
            <person name="Yu Y."/>
            <person name="Kim N.-H."/>
            <person name="Lee O.R."/>
            <person name="Lee T.-H."/>
            <person name="Bashyal P."/>
            <person name="Kim T.-S."/>
            <person name="Lee W.-H."/>
            <person name="Kawkins C."/>
            <person name="Kim C.-K."/>
            <person name="Kim J.S."/>
            <person name="Ahn B.O."/>
            <person name="Rhee S.Y."/>
            <person name="Sohng J.K."/>
        </authorList>
    </citation>
    <scope>NUCLEOTIDE SEQUENCE</scope>
    <source>
        <tissue evidence="1">Leaf</tissue>
    </source>
</reference>
<evidence type="ECO:0000313" key="1">
    <source>
        <dbReference type="EMBL" id="KAF7804503.1"/>
    </source>
</evidence>
<sequence>MERTNEEGDSAATKTVRPLPKRGQIKAQIMTQIVSMVEESGRALCSKIKVAQLMSLDFSIIAVYYILLGTEILEESK</sequence>
<protein>
    <submittedName>
        <fullName evidence="1">Uncharacterized protein</fullName>
    </submittedName>
</protein>
<dbReference type="EMBL" id="JAAIUW010000013">
    <property type="protein sequence ID" value="KAF7804503.1"/>
    <property type="molecule type" value="Genomic_DNA"/>
</dbReference>
<dbReference type="AlphaFoldDB" id="A0A834SI01"/>